<dbReference type="InterPro" id="IPR050695">
    <property type="entry name" value="N-acetylmuramoyl_amidase_3"/>
</dbReference>
<dbReference type="AlphaFoldDB" id="A0A0P7BPI0"/>
<reference evidence="5 6" key="1">
    <citation type="submission" date="2015-07" db="EMBL/GenBank/DDBJ databases">
        <title>The draft genome sequence of Leadbetterella sp. JN14-9.</title>
        <authorList>
            <person name="Liu Y."/>
            <person name="Du J."/>
            <person name="Shao Z."/>
        </authorList>
    </citation>
    <scope>NUCLEOTIDE SEQUENCE [LARGE SCALE GENOMIC DNA]</scope>
    <source>
        <strain evidence="5 6">JN14-9</strain>
    </source>
</reference>
<comment type="caution">
    <text evidence="5">The sequence shown here is derived from an EMBL/GenBank/DDBJ whole genome shotgun (WGS) entry which is preliminary data.</text>
</comment>
<keyword evidence="6" id="KW-1185">Reference proteome</keyword>
<dbReference type="SMART" id="SM00646">
    <property type="entry name" value="Ami_3"/>
    <property type="match status" value="1"/>
</dbReference>
<dbReference type="Proteomes" id="UP000050454">
    <property type="component" value="Unassembled WGS sequence"/>
</dbReference>
<dbReference type="GO" id="GO:0030288">
    <property type="term" value="C:outer membrane-bounded periplasmic space"/>
    <property type="evidence" value="ECO:0007669"/>
    <property type="project" value="TreeGrafter"/>
</dbReference>
<dbReference type="GO" id="GO:0009253">
    <property type="term" value="P:peptidoglycan catabolic process"/>
    <property type="evidence" value="ECO:0007669"/>
    <property type="project" value="InterPro"/>
</dbReference>
<dbReference type="EC" id="3.5.1.28" evidence="2"/>
<comment type="catalytic activity">
    <reaction evidence="1">
        <text>Hydrolyzes the link between N-acetylmuramoyl residues and L-amino acid residues in certain cell-wall glycopeptides.</text>
        <dbReference type="EC" id="3.5.1.28"/>
    </reaction>
</comment>
<feature type="domain" description="MurNAc-LAA" evidence="4">
    <location>
        <begin position="140"/>
        <end position="256"/>
    </location>
</feature>
<sequence length="259" mass="29788">MLSAFNDDPKSPEALRYVNYSIFGKDYAKTPIYDSQLKGHVYYIVSGHGGPDPGAMFNKDGNWLCEDEYAYDVSLRMARNLITHGAKVYMVTRDENDGIRDEEYLSPDKDETVWGGSGMPLNQRARLHQRSEAINKLYHENKAKGYEVQRTIITHVDSRYEDHKIDVFFYYNPKSTSGQSLANTMYTTIKSEYDEHQKGRGYTGVVKSRDLWMLRETIPTSVYIELGNISNSFDQRRLLIPNNRQAIANWLADGIIKES</sequence>
<dbReference type="CDD" id="cd02696">
    <property type="entry name" value="MurNAc-LAA"/>
    <property type="match status" value="1"/>
</dbReference>
<gene>
    <name evidence="5" type="ORF">AFM12_09765</name>
</gene>
<accession>A0A0P7BPI0</accession>
<dbReference type="Pfam" id="PF01520">
    <property type="entry name" value="Amidase_3"/>
    <property type="match status" value="1"/>
</dbReference>
<dbReference type="STRING" id="1605367.AFM12_09765"/>
<dbReference type="EMBL" id="LGTQ01000006">
    <property type="protein sequence ID" value="KPM49065.1"/>
    <property type="molecule type" value="Genomic_DNA"/>
</dbReference>
<evidence type="ECO:0000259" key="4">
    <source>
        <dbReference type="SMART" id="SM00646"/>
    </source>
</evidence>
<dbReference type="GO" id="GO:0008745">
    <property type="term" value="F:N-acetylmuramoyl-L-alanine amidase activity"/>
    <property type="evidence" value="ECO:0007669"/>
    <property type="project" value="UniProtKB-EC"/>
</dbReference>
<protein>
    <recommendedName>
        <fullName evidence="2">N-acetylmuramoyl-L-alanine amidase</fullName>
        <ecNumber evidence="2">3.5.1.28</ecNumber>
    </recommendedName>
</protein>
<evidence type="ECO:0000256" key="3">
    <source>
        <dbReference type="ARBA" id="ARBA00022801"/>
    </source>
</evidence>
<dbReference type="InterPro" id="IPR002508">
    <property type="entry name" value="MurNAc-LAA_cat"/>
</dbReference>
<dbReference type="PANTHER" id="PTHR30404">
    <property type="entry name" value="N-ACETYLMURAMOYL-L-ALANINE AMIDASE"/>
    <property type="match status" value="1"/>
</dbReference>
<dbReference type="SUPFAM" id="SSF53187">
    <property type="entry name" value="Zn-dependent exopeptidases"/>
    <property type="match status" value="1"/>
</dbReference>
<proteinExistence type="predicted"/>
<dbReference type="Gene3D" id="3.40.630.40">
    <property type="entry name" value="Zn-dependent exopeptidases"/>
    <property type="match status" value="1"/>
</dbReference>
<name>A0A0P7BPI0_9BACT</name>
<keyword evidence="3" id="KW-0378">Hydrolase</keyword>
<evidence type="ECO:0000256" key="1">
    <source>
        <dbReference type="ARBA" id="ARBA00001561"/>
    </source>
</evidence>
<evidence type="ECO:0000313" key="6">
    <source>
        <dbReference type="Proteomes" id="UP000050454"/>
    </source>
</evidence>
<evidence type="ECO:0000256" key="2">
    <source>
        <dbReference type="ARBA" id="ARBA00011901"/>
    </source>
</evidence>
<organism evidence="5 6">
    <name type="scientific">Jiulongibacter sediminis</name>
    <dbReference type="NCBI Taxonomy" id="1605367"/>
    <lineage>
        <taxon>Bacteria</taxon>
        <taxon>Pseudomonadati</taxon>
        <taxon>Bacteroidota</taxon>
        <taxon>Cytophagia</taxon>
        <taxon>Cytophagales</taxon>
        <taxon>Leadbetterellaceae</taxon>
        <taxon>Jiulongibacter</taxon>
    </lineage>
</organism>
<evidence type="ECO:0000313" key="5">
    <source>
        <dbReference type="EMBL" id="KPM49065.1"/>
    </source>
</evidence>
<dbReference type="PANTHER" id="PTHR30404:SF0">
    <property type="entry name" value="N-ACETYLMURAMOYL-L-ALANINE AMIDASE AMIC"/>
    <property type="match status" value="1"/>
</dbReference>